<dbReference type="InterPro" id="IPR001881">
    <property type="entry name" value="EGF-like_Ca-bd_dom"/>
</dbReference>
<feature type="domain" description="EGF-like" evidence="15">
    <location>
        <begin position="337"/>
        <end position="376"/>
    </location>
</feature>
<keyword evidence="10" id="KW-1015">Disulfide bond</keyword>
<dbReference type="InterPro" id="IPR050751">
    <property type="entry name" value="ECM_structural_protein"/>
</dbReference>
<dbReference type="RefSeq" id="XP_020908530.1">
    <property type="nucleotide sequence ID" value="XM_021052871.1"/>
</dbReference>
<dbReference type="FunFam" id="2.10.25.10:FF:000038">
    <property type="entry name" value="Fibrillin 2"/>
    <property type="match status" value="3"/>
</dbReference>
<dbReference type="SMART" id="SM00181">
    <property type="entry name" value="EGF"/>
    <property type="match status" value="4"/>
</dbReference>
<evidence type="ECO:0000259" key="14">
    <source>
        <dbReference type="PROSITE" id="PS50022"/>
    </source>
</evidence>
<keyword evidence="5" id="KW-0732">Signal</keyword>
<dbReference type="PROSITE" id="PS50022">
    <property type="entry name" value="FA58C_3"/>
    <property type="match status" value="1"/>
</dbReference>
<keyword evidence="17" id="KW-1185">Reference proteome</keyword>
<dbReference type="CDD" id="cd00057">
    <property type="entry name" value="FA58C"/>
    <property type="match status" value="1"/>
</dbReference>
<dbReference type="InterPro" id="IPR000742">
    <property type="entry name" value="EGF"/>
</dbReference>
<protein>
    <submittedName>
        <fullName evidence="16">Uncharacterized protein</fullName>
    </submittedName>
</protein>
<dbReference type="InterPro" id="IPR000421">
    <property type="entry name" value="FA58C"/>
</dbReference>
<dbReference type="Proteomes" id="UP000887567">
    <property type="component" value="Unplaced"/>
</dbReference>
<comment type="similarity">
    <text evidence="2">Belongs to the EGF domain peptide family.</text>
</comment>
<evidence type="ECO:0000256" key="3">
    <source>
        <dbReference type="ARBA" id="ARBA00022536"/>
    </source>
</evidence>
<keyword evidence="6" id="KW-0677">Repeat</keyword>
<dbReference type="SUPFAM" id="SSF57184">
    <property type="entry name" value="Growth factor receptor domain"/>
    <property type="match status" value="2"/>
</dbReference>
<evidence type="ECO:0000313" key="17">
    <source>
        <dbReference type="Proteomes" id="UP000887567"/>
    </source>
</evidence>
<dbReference type="Pfam" id="PF07645">
    <property type="entry name" value="EGF_CA"/>
    <property type="match status" value="3"/>
</dbReference>
<keyword evidence="9 13" id="KW-0472">Membrane</keyword>
<comment type="subcellular location">
    <subcellularLocation>
        <location evidence="1">Membrane</location>
        <topology evidence="1">Single-pass type I membrane protein</topology>
    </subcellularLocation>
</comment>
<proteinExistence type="inferred from homology"/>
<sequence>MCRVLWNPLHVLVTYISMILSLNFPGTSVYGAGNIPFAWMTATSIYDKFHTARDAVLGNSTSAWCAGNSTSHQYIQVNLEKVFELQGIATQGLYSNYISGHVTAYKMKTSLNGLLWHGYRESNQSKEMILPGNNDSTNVSYNILNGSCSKPLKAQFVRIYPVKWLNNICMRIGLFGVPSTCSLSNNCCITNESDIKNSTSPCPRGFYRDGNICSDIDECISNITCRANSTCVNIPGSFNCTCLLGYHGNASKCIDINECATANHSCSTHAQCINVPGSYTCRCTSGYHGSGHKCLDVDECGMNLRSCHKNASCTNTPGSYTCDCKNGYEGDGLNCKDVDECKRSHICPRHAVCTNLPGSFYCACTRGYRSSSGNCTADSVAGQFTHRRYLGIAIGLPVIVIVVVISVSLAYIVTRRRRKRVVRRPKPSNQTSSRPPSTVIGQIDKLLFDDDRKLRDSVSLNSLQFSIPSVHPSLTALNNITINNTKTSHETL</sequence>
<dbReference type="InterPro" id="IPR049883">
    <property type="entry name" value="NOTCH1_EGF-like"/>
</dbReference>
<evidence type="ECO:0000256" key="8">
    <source>
        <dbReference type="ARBA" id="ARBA00022989"/>
    </source>
</evidence>
<dbReference type="PROSITE" id="PS01187">
    <property type="entry name" value="EGF_CA"/>
    <property type="match status" value="2"/>
</dbReference>
<dbReference type="SMART" id="SM00179">
    <property type="entry name" value="EGF_CA"/>
    <property type="match status" value="4"/>
</dbReference>
<dbReference type="GO" id="GO:0048513">
    <property type="term" value="P:animal organ development"/>
    <property type="evidence" value="ECO:0007669"/>
    <property type="project" value="UniProtKB-ARBA"/>
</dbReference>
<evidence type="ECO:0000256" key="4">
    <source>
        <dbReference type="ARBA" id="ARBA00022692"/>
    </source>
</evidence>
<evidence type="ECO:0000256" key="2">
    <source>
        <dbReference type="ARBA" id="ARBA00006373"/>
    </source>
</evidence>
<dbReference type="OrthoDB" id="5957143at2759"/>
<keyword evidence="3 12" id="KW-0245">EGF-like domain</keyword>
<dbReference type="InterPro" id="IPR008979">
    <property type="entry name" value="Galactose-bd-like_sf"/>
</dbReference>
<dbReference type="PANTHER" id="PTHR24034:SF208">
    <property type="entry name" value="INTEGRIN BETA-LIKE PROTEIN C ISOFORM X1"/>
    <property type="match status" value="1"/>
</dbReference>
<evidence type="ECO:0000256" key="9">
    <source>
        <dbReference type="ARBA" id="ARBA00023136"/>
    </source>
</evidence>
<evidence type="ECO:0000259" key="15">
    <source>
        <dbReference type="PROSITE" id="PS50026"/>
    </source>
</evidence>
<dbReference type="AlphaFoldDB" id="A0A913XSH2"/>
<dbReference type="PROSITE" id="PS00010">
    <property type="entry name" value="ASX_HYDROXYL"/>
    <property type="match status" value="4"/>
</dbReference>
<keyword evidence="11" id="KW-0325">Glycoprotein</keyword>
<evidence type="ECO:0000256" key="11">
    <source>
        <dbReference type="ARBA" id="ARBA00023180"/>
    </source>
</evidence>
<feature type="transmembrane region" description="Helical" evidence="13">
    <location>
        <begin position="389"/>
        <end position="414"/>
    </location>
</feature>
<dbReference type="EnsemblMetazoa" id="XM_021052871.1">
    <property type="protein sequence ID" value="XP_020908530.1"/>
    <property type="gene ID" value="LOC110246522"/>
</dbReference>
<evidence type="ECO:0000256" key="13">
    <source>
        <dbReference type="SAM" id="Phobius"/>
    </source>
</evidence>
<dbReference type="PROSITE" id="PS01285">
    <property type="entry name" value="FA58C_1"/>
    <property type="match status" value="1"/>
</dbReference>
<dbReference type="CDD" id="cd00054">
    <property type="entry name" value="EGF_CA"/>
    <property type="match status" value="4"/>
</dbReference>
<feature type="domain" description="EGF-like" evidence="15">
    <location>
        <begin position="255"/>
        <end position="295"/>
    </location>
</feature>
<evidence type="ECO:0000313" key="16">
    <source>
        <dbReference type="EnsemblMetazoa" id="XP_020908530.1"/>
    </source>
</evidence>
<dbReference type="SUPFAM" id="SSF49785">
    <property type="entry name" value="Galactose-binding domain-like"/>
    <property type="match status" value="1"/>
</dbReference>
<dbReference type="InterPro" id="IPR000152">
    <property type="entry name" value="EGF-type_Asp/Asn_hydroxyl_site"/>
</dbReference>
<keyword evidence="7" id="KW-0106">Calcium</keyword>
<evidence type="ECO:0000256" key="1">
    <source>
        <dbReference type="ARBA" id="ARBA00004479"/>
    </source>
</evidence>
<dbReference type="PROSITE" id="PS50026">
    <property type="entry name" value="EGF_3"/>
    <property type="match status" value="4"/>
</dbReference>
<keyword evidence="8 13" id="KW-1133">Transmembrane helix</keyword>
<evidence type="ECO:0000256" key="5">
    <source>
        <dbReference type="ARBA" id="ARBA00022729"/>
    </source>
</evidence>
<evidence type="ECO:0000256" key="12">
    <source>
        <dbReference type="PROSITE-ProRule" id="PRU00076"/>
    </source>
</evidence>
<dbReference type="Gene3D" id="2.60.120.260">
    <property type="entry name" value="Galactose-binding domain-like"/>
    <property type="match status" value="1"/>
</dbReference>
<dbReference type="Pfam" id="PF00754">
    <property type="entry name" value="F5_F8_type_C"/>
    <property type="match status" value="1"/>
</dbReference>
<accession>A0A913XSH2</accession>
<dbReference type="PROSITE" id="PS01186">
    <property type="entry name" value="EGF_2"/>
    <property type="match status" value="4"/>
</dbReference>
<dbReference type="SMART" id="SM00231">
    <property type="entry name" value="FA58C"/>
    <property type="match status" value="1"/>
</dbReference>
<feature type="domain" description="EGF-like" evidence="15">
    <location>
        <begin position="215"/>
        <end position="254"/>
    </location>
</feature>
<dbReference type="KEGG" id="epa:110246522"/>
<dbReference type="Gene3D" id="2.10.25.10">
    <property type="entry name" value="Laminin"/>
    <property type="match status" value="4"/>
</dbReference>
<feature type="domain" description="EGF-like" evidence="15">
    <location>
        <begin position="296"/>
        <end position="336"/>
    </location>
</feature>
<feature type="domain" description="F5/8 type C" evidence="14">
    <location>
        <begin position="17"/>
        <end position="177"/>
    </location>
</feature>
<organism evidence="16 17">
    <name type="scientific">Exaiptasia diaphana</name>
    <name type="common">Tropical sea anemone</name>
    <name type="synonym">Aiptasia pulchella</name>
    <dbReference type="NCBI Taxonomy" id="2652724"/>
    <lineage>
        <taxon>Eukaryota</taxon>
        <taxon>Metazoa</taxon>
        <taxon>Cnidaria</taxon>
        <taxon>Anthozoa</taxon>
        <taxon>Hexacorallia</taxon>
        <taxon>Actiniaria</taxon>
        <taxon>Aiptasiidae</taxon>
        <taxon>Exaiptasia</taxon>
    </lineage>
</organism>
<reference evidence="16" key="1">
    <citation type="submission" date="2022-11" db="UniProtKB">
        <authorList>
            <consortium name="EnsemblMetazoa"/>
        </authorList>
    </citation>
    <scope>IDENTIFICATION</scope>
</reference>
<evidence type="ECO:0000256" key="7">
    <source>
        <dbReference type="ARBA" id="ARBA00022837"/>
    </source>
</evidence>
<dbReference type="InterPro" id="IPR024731">
    <property type="entry name" value="NELL2-like_EGF"/>
</dbReference>
<name>A0A913XSH2_EXADI</name>
<keyword evidence="4 13" id="KW-0812">Transmembrane</keyword>
<comment type="caution">
    <text evidence="12">Lacks conserved residue(s) required for the propagation of feature annotation.</text>
</comment>
<dbReference type="GO" id="GO:0016020">
    <property type="term" value="C:membrane"/>
    <property type="evidence" value="ECO:0007669"/>
    <property type="project" value="UniProtKB-SubCell"/>
</dbReference>
<dbReference type="InterPro" id="IPR009030">
    <property type="entry name" value="Growth_fac_rcpt_cys_sf"/>
</dbReference>
<evidence type="ECO:0000256" key="10">
    <source>
        <dbReference type="ARBA" id="ARBA00023157"/>
    </source>
</evidence>
<dbReference type="PANTHER" id="PTHR24034">
    <property type="entry name" value="EGF-LIKE DOMAIN-CONTAINING PROTEIN"/>
    <property type="match status" value="1"/>
</dbReference>
<dbReference type="FunFam" id="2.10.25.10:FF:000202">
    <property type="entry name" value="Multiple epidermal growth factor-like domains 8"/>
    <property type="match status" value="1"/>
</dbReference>
<dbReference type="Pfam" id="PF12947">
    <property type="entry name" value="EGF_3"/>
    <property type="match status" value="1"/>
</dbReference>
<dbReference type="GeneID" id="110246522"/>
<dbReference type="GO" id="GO:0005509">
    <property type="term" value="F:calcium ion binding"/>
    <property type="evidence" value="ECO:0007669"/>
    <property type="project" value="InterPro"/>
</dbReference>
<dbReference type="InterPro" id="IPR018097">
    <property type="entry name" value="EGF_Ca-bd_CS"/>
</dbReference>
<dbReference type="GO" id="GO:0048731">
    <property type="term" value="P:system development"/>
    <property type="evidence" value="ECO:0007669"/>
    <property type="project" value="UniProtKB-ARBA"/>
</dbReference>
<evidence type="ECO:0000256" key="6">
    <source>
        <dbReference type="ARBA" id="ARBA00022737"/>
    </source>
</evidence>